<dbReference type="SMART" id="SM00345">
    <property type="entry name" value="HTH_GNTR"/>
    <property type="match status" value="1"/>
</dbReference>
<evidence type="ECO:0000256" key="2">
    <source>
        <dbReference type="ARBA" id="ARBA00023125"/>
    </source>
</evidence>
<dbReference type="SUPFAM" id="SSF46785">
    <property type="entry name" value="Winged helix' DNA-binding domain"/>
    <property type="match status" value="1"/>
</dbReference>
<dbReference type="GO" id="GO:0003700">
    <property type="term" value="F:DNA-binding transcription factor activity"/>
    <property type="evidence" value="ECO:0007669"/>
    <property type="project" value="InterPro"/>
</dbReference>
<dbReference type="InterPro" id="IPR028978">
    <property type="entry name" value="Chorismate_lyase_/UTRA_dom_sf"/>
</dbReference>
<dbReference type="Pfam" id="PF07702">
    <property type="entry name" value="UTRA"/>
    <property type="match status" value="1"/>
</dbReference>
<gene>
    <name evidence="5" type="ORF">SAMN04488500_10183</name>
</gene>
<reference evidence="5 6" key="1">
    <citation type="submission" date="2017-04" db="EMBL/GenBank/DDBJ databases">
        <authorList>
            <person name="Afonso C.L."/>
            <person name="Miller P.J."/>
            <person name="Scott M.A."/>
            <person name="Spackman E."/>
            <person name="Goraichik I."/>
            <person name="Dimitrov K.M."/>
            <person name="Suarez D.L."/>
            <person name="Swayne D.E."/>
        </authorList>
    </citation>
    <scope>NUCLEOTIDE SEQUENCE [LARGE SCALE GENOMIC DNA]</scope>
    <source>
        <strain evidence="5 6">DSM 5090</strain>
    </source>
</reference>
<evidence type="ECO:0000256" key="3">
    <source>
        <dbReference type="ARBA" id="ARBA00023163"/>
    </source>
</evidence>
<dbReference type="EMBL" id="FWXI01000001">
    <property type="protein sequence ID" value="SMC32166.1"/>
    <property type="molecule type" value="Genomic_DNA"/>
</dbReference>
<dbReference type="PROSITE" id="PS50949">
    <property type="entry name" value="HTH_GNTR"/>
    <property type="match status" value="1"/>
</dbReference>
<evidence type="ECO:0000313" key="6">
    <source>
        <dbReference type="Proteomes" id="UP000192738"/>
    </source>
</evidence>
<accession>A0A1W1Y7P3</accession>
<dbReference type="Gene3D" id="1.10.10.10">
    <property type="entry name" value="Winged helix-like DNA-binding domain superfamily/Winged helix DNA-binding domain"/>
    <property type="match status" value="1"/>
</dbReference>
<evidence type="ECO:0000313" key="5">
    <source>
        <dbReference type="EMBL" id="SMC32166.1"/>
    </source>
</evidence>
<keyword evidence="6" id="KW-1185">Reference proteome</keyword>
<dbReference type="AlphaFoldDB" id="A0A1W1Y7P3"/>
<feature type="domain" description="HTH gntR-type" evidence="4">
    <location>
        <begin position="10"/>
        <end position="78"/>
    </location>
</feature>
<keyword evidence="2" id="KW-0238">DNA-binding</keyword>
<dbReference type="GO" id="GO:0003677">
    <property type="term" value="F:DNA binding"/>
    <property type="evidence" value="ECO:0007669"/>
    <property type="project" value="UniProtKB-KW"/>
</dbReference>
<dbReference type="STRING" id="112901.SAMN04488500_10183"/>
<evidence type="ECO:0000259" key="4">
    <source>
        <dbReference type="PROSITE" id="PS50949"/>
    </source>
</evidence>
<dbReference type="PANTHER" id="PTHR44846:SF17">
    <property type="entry name" value="GNTR-FAMILY TRANSCRIPTIONAL REGULATOR"/>
    <property type="match status" value="1"/>
</dbReference>
<dbReference type="InterPro" id="IPR050679">
    <property type="entry name" value="Bact_HTH_transcr_reg"/>
</dbReference>
<dbReference type="InterPro" id="IPR000524">
    <property type="entry name" value="Tscrpt_reg_HTH_GntR"/>
</dbReference>
<name>A0A1W1Y7P3_9FIRM</name>
<dbReference type="InterPro" id="IPR036390">
    <property type="entry name" value="WH_DNA-bd_sf"/>
</dbReference>
<dbReference type="SUPFAM" id="SSF64288">
    <property type="entry name" value="Chorismate lyase-like"/>
    <property type="match status" value="1"/>
</dbReference>
<dbReference type="Pfam" id="PF00392">
    <property type="entry name" value="GntR"/>
    <property type="match status" value="1"/>
</dbReference>
<dbReference type="InterPro" id="IPR036388">
    <property type="entry name" value="WH-like_DNA-bd_sf"/>
</dbReference>
<evidence type="ECO:0000256" key="1">
    <source>
        <dbReference type="ARBA" id="ARBA00023015"/>
    </source>
</evidence>
<dbReference type="PANTHER" id="PTHR44846">
    <property type="entry name" value="MANNOSYL-D-GLYCERATE TRANSPORT/METABOLISM SYSTEM REPRESSOR MNGR-RELATED"/>
    <property type="match status" value="1"/>
</dbReference>
<proteinExistence type="predicted"/>
<keyword evidence="1" id="KW-0805">Transcription regulation</keyword>
<dbReference type="Gene3D" id="3.40.1410.10">
    <property type="entry name" value="Chorismate lyase-like"/>
    <property type="match status" value="1"/>
</dbReference>
<dbReference type="InterPro" id="IPR011663">
    <property type="entry name" value="UTRA"/>
</dbReference>
<dbReference type="SMART" id="SM00866">
    <property type="entry name" value="UTRA"/>
    <property type="match status" value="1"/>
</dbReference>
<sequence length="248" mass="28324">MPTIVKVDTEELSSKVRKALLNMLREGLFEKTGRLPAEETLAREMGISRTVLRDVLAALESEGFVSRRRGVGTIVNKHVLKVTSRMDLEKEFMEDYADAGYTPAIKEVRVYRTEANEEACQRLHLSPGQPLLVVERIVLADDREAVYCIDYIPASLIVESDYQEDEMYAPIFEFLKNRCKTTVHMGLTGIEACQTDEKLAKELALPEGVAILYLDQVGYDFDQNPVLWSKEYYTPGILHFTVLRRKVW</sequence>
<organism evidence="5 6">
    <name type="scientific">Sporomusa malonica</name>
    <dbReference type="NCBI Taxonomy" id="112901"/>
    <lineage>
        <taxon>Bacteria</taxon>
        <taxon>Bacillati</taxon>
        <taxon>Bacillota</taxon>
        <taxon>Negativicutes</taxon>
        <taxon>Selenomonadales</taxon>
        <taxon>Sporomusaceae</taxon>
        <taxon>Sporomusa</taxon>
    </lineage>
</organism>
<dbReference type="Proteomes" id="UP000192738">
    <property type="component" value="Unassembled WGS sequence"/>
</dbReference>
<dbReference type="RefSeq" id="WP_176215331.1">
    <property type="nucleotide sequence ID" value="NZ_CP155572.1"/>
</dbReference>
<protein>
    <submittedName>
        <fullName evidence="5">GntR family transcriptional regulator</fullName>
    </submittedName>
</protein>
<keyword evidence="3" id="KW-0804">Transcription</keyword>
<dbReference type="GO" id="GO:0045892">
    <property type="term" value="P:negative regulation of DNA-templated transcription"/>
    <property type="evidence" value="ECO:0007669"/>
    <property type="project" value="TreeGrafter"/>
</dbReference>
<dbReference type="CDD" id="cd07377">
    <property type="entry name" value="WHTH_GntR"/>
    <property type="match status" value="1"/>
</dbReference>
<dbReference type="PRINTS" id="PR00035">
    <property type="entry name" value="HTHGNTR"/>
</dbReference>